<feature type="transmembrane region" description="Helical" evidence="1">
    <location>
        <begin position="81"/>
        <end position="102"/>
    </location>
</feature>
<evidence type="ECO:0000313" key="2">
    <source>
        <dbReference type="EMBL" id="GMA89193.1"/>
    </source>
</evidence>
<gene>
    <name evidence="2" type="ORF">GCM10025868_44430</name>
</gene>
<dbReference type="EMBL" id="BSUZ01000001">
    <property type="protein sequence ID" value="GMA89193.1"/>
    <property type="molecule type" value="Genomic_DNA"/>
</dbReference>
<organism evidence="2 3">
    <name type="scientific">Angustibacter aerolatus</name>
    <dbReference type="NCBI Taxonomy" id="1162965"/>
    <lineage>
        <taxon>Bacteria</taxon>
        <taxon>Bacillati</taxon>
        <taxon>Actinomycetota</taxon>
        <taxon>Actinomycetes</taxon>
        <taxon>Kineosporiales</taxon>
        <taxon>Kineosporiaceae</taxon>
    </lineage>
</organism>
<accession>A0ABQ6JP89</accession>
<sequence length="303" mass="32163">MTGHLGQILSAVPLVALLHGPGWTTTYLSAAALGVLAGALVLIGLRERPPGAGPAPRSPSGRAVRRRLLAALRHPGTRLGFLTHMATQFSATVFALLWGFPFLVAGEGRTPAEAGTLLTLLVVVAMITGPFFGRFVARHPLRRSWLVLAIIGTTAFWWTVLLLWPGRAPLWLLVVTVVATAAGGPGSMIGFDYARTFNPAGRVGSATGIVNVGGFLASLVTMLVIGVVLDASGTGRGSGRTASYSLDAFRLAWSFQYVVWGLGVVGLLHARKQVRARLARQGVVVPPIREAIARERRARRSRT</sequence>
<feature type="transmembrane region" description="Helical" evidence="1">
    <location>
        <begin position="27"/>
        <end position="45"/>
    </location>
</feature>
<feature type="transmembrane region" description="Helical" evidence="1">
    <location>
        <begin position="145"/>
        <end position="164"/>
    </location>
</feature>
<reference evidence="3" key="1">
    <citation type="journal article" date="2019" name="Int. J. Syst. Evol. Microbiol.">
        <title>The Global Catalogue of Microorganisms (GCM) 10K type strain sequencing project: providing services to taxonomists for standard genome sequencing and annotation.</title>
        <authorList>
            <consortium name="The Broad Institute Genomics Platform"/>
            <consortium name="The Broad Institute Genome Sequencing Center for Infectious Disease"/>
            <person name="Wu L."/>
            <person name="Ma J."/>
        </authorList>
    </citation>
    <scope>NUCLEOTIDE SEQUENCE [LARGE SCALE GENOMIC DNA]</scope>
    <source>
        <strain evidence="3">NBRC 108730</strain>
    </source>
</reference>
<evidence type="ECO:0000313" key="3">
    <source>
        <dbReference type="Proteomes" id="UP001157017"/>
    </source>
</evidence>
<dbReference type="InterPro" id="IPR036259">
    <property type="entry name" value="MFS_trans_sf"/>
</dbReference>
<dbReference type="CDD" id="cd06174">
    <property type="entry name" value="MFS"/>
    <property type="match status" value="1"/>
</dbReference>
<evidence type="ECO:0008006" key="4">
    <source>
        <dbReference type="Google" id="ProtNLM"/>
    </source>
</evidence>
<proteinExistence type="predicted"/>
<keyword evidence="3" id="KW-1185">Reference proteome</keyword>
<keyword evidence="1" id="KW-0812">Transmembrane</keyword>
<name>A0ABQ6JP89_9ACTN</name>
<comment type="caution">
    <text evidence="2">The sequence shown here is derived from an EMBL/GenBank/DDBJ whole genome shotgun (WGS) entry which is preliminary data.</text>
</comment>
<protein>
    <recommendedName>
        <fullName evidence="4">Major facilitator superfamily (MFS) profile domain-containing protein</fullName>
    </recommendedName>
</protein>
<keyword evidence="1" id="KW-0472">Membrane</keyword>
<feature type="transmembrane region" description="Helical" evidence="1">
    <location>
        <begin position="203"/>
        <end position="229"/>
    </location>
</feature>
<dbReference type="Proteomes" id="UP001157017">
    <property type="component" value="Unassembled WGS sequence"/>
</dbReference>
<dbReference type="Gene3D" id="1.20.1250.20">
    <property type="entry name" value="MFS general substrate transporter like domains"/>
    <property type="match status" value="1"/>
</dbReference>
<keyword evidence="1" id="KW-1133">Transmembrane helix</keyword>
<dbReference type="SUPFAM" id="SSF103473">
    <property type="entry name" value="MFS general substrate transporter"/>
    <property type="match status" value="1"/>
</dbReference>
<evidence type="ECO:0000256" key="1">
    <source>
        <dbReference type="SAM" id="Phobius"/>
    </source>
</evidence>
<feature type="transmembrane region" description="Helical" evidence="1">
    <location>
        <begin position="114"/>
        <end position="133"/>
    </location>
</feature>
<feature type="transmembrane region" description="Helical" evidence="1">
    <location>
        <begin position="170"/>
        <end position="191"/>
    </location>
</feature>
<feature type="transmembrane region" description="Helical" evidence="1">
    <location>
        <begin position="249"/>
        <end position="270"/>
    </location>
</feature>